<dbReference type="VEuPathDB" id="TriTrypDB:BSAL_39250"/>
<dbReference type="Proteomes" id="UP000051952">
    <property type="component" value="Unassembled WGS sequence"/>
</dbReference>
<dbReference type="InterPro" id="IPR029063">
    <property type="entry name" value="SAM-dependent_MTases_sf"/>
</dbReference>
<dbReference type="EMBL" id="CYKH01002082">
    <property type="protein sequence ID" value="CUG92765.1"/>
    <property type="molecule type" value="Genomic_DNA"/>
</dbReference>
<feature type="non-terminal residue" evidence="2">
    <location>
        <position position="268"/>
    </location>
</feature>
<evidence type="ECO:0000256" key="1">
    <source>
        <dbReference type="SAM" id="SignalP"/>
    </source>
</evidence>
<dbReference type="SUPFAM" id="SSF53335">
    <property type="entry name" value="S-adenosyl-L-methionine-dependent methyltransferases"/>
    <property type="match status" value="1"/>
</dbReference>
<feature type="signal peptide" evidence="1">
    <location>
        <begin position="1"/>
        <end position="23"/>
    </location>
</feature>
<dbReference type="Gene3D" id="3.40.50.150">
    <property type="entry name" value="Vaccinia Virus protein VP39"/>
    <property type="match status" value="1"/>
</dbReference>
<dbReference type="AlphaFoldDB" id="A0A0S4JTS2"/>
<keyword evidence="3" id="KW-1185">Reference proteome</keyword>
<evidence type="ECO:0000313" key="3">
    <source>
        <dbReference type="Proteomes" id="UP000051952"/>
    </source>
</evidence>
<dbReference type="OrthoDB" id="407103at2759"/>
<feature type="chain" id="PRO_5006622671" evidence="1">
    <location>
        <begin position="24"/>
        <end position="268"/>
    </location>
</feature>
<evidence type="ECO:0000313" key="2">
    <source>
        <dbReference type="EMBL" id="CUG92765.1"/>
    </source>
</evidence>
<accession>A0A0S4JTS2</accession>
<sequence length="268" mass="29978">MEHKSRTLAFGTITFFLGLFVHSSLLGSNKQAVVMTVMNEEATSVLSSHSYRDSLTMMTPVTAPTTVESHLAHWNYSVVHDALEFQSLTMRTKCSDKCIAHRYQEIYARTLIPFRESTQPSKLLEIGLGCHYHKCSLGGPMTFMPFLPRTTYHTLELNVSACKAKYDANHVPVELSRYIDEHACHGSSADVAVVNACSAKFGPFDVVIDDGSHMLKHTSFSFLFWLKSPGLVPGGYLIIEDLQVTSWPDWQSSALDYDAEKHDVRQPA</sequence>
<proteinExistence type="predicted"/>
<gene>
    <name evidence="2" type="ORF">BSAL_39250</name>
</gene>
<keyword evidence="2" id="KW-0472">Membrane</keyword>
<organism evidence="2 3">
    <name type="scientific">Bodo saltans</name>
    <name type="common">Flagellated protozoan</name>
    <dbReference type="NCBI Taxonomy" id="75058"/>
    <lineage>
        <taxon>Eukaryota</taxon>
        <taxon>Discoba</taxon>
        <taxon>Euglenozoa</taxon>
        <taxon>Kinetoplastea</taxon>
        <taxon>Metakinetoplastina</taxon>
        <taxon>Eubodonida</taxon>
        <taxon>Bodonidae</taxon>
        <taxon>Bodo</taxon>
    </lineage>
</organism>
<keyword evidence="1" id="KW-0732">Signal</keyword>
<name>A0A0S4JTS2_BODSA</name>
<keyword evidence="2" id="KW-0812">Transmembrane</keyword>
<protein>
    <submittedName>
        <fullName evidence="2">Transmembrane protein, putative</fullName>
    </submittedName>
</protein>
<reference evidence="3" key="1">
    <citation type="submission" date="2015-09" db="EMBL/GenBank/DDBJ databases">
        <authorList>
            <consortium name="Pathogen Informatics"/>
        </authorList>
    </citation>
    <scope>NUCLEOTIDE SEQUENCE [LARGE SCALE GENOMIC DNA]</scope>
    <source>
        <strain evidence="3">Lake Konstanz</strain>
    </source>
</reference>